<dbReference type="AlphaFoldDB" id="A0A179FGK7"/>
<dbReference type="Proteomes" id="UP000078397">
    <property type="component" value="Unassembled WGS sequence"/>
</dbReference>
<gene>
    <name evidence="2" type="ORF">VFPPC_16219</name>
</gene>
<accession>A0A179FGK7</accession>
<protein>
    <recommendedName>
        <fullName evidence="4">Secreted protein</fullName>
    </recommendedName>
</protein>
<feature type="signal peptide" evidence="1">
    <location>
        <begin position="1"/>
        <end position="28"/>
    </location>
</feature>
<dbReference type="RefSeq" id="XP_018141792.2">
    <property type="nucleotide sequence ID" value="XM_018293972.2"/>
</dbReference>
<reference evidence="2 3" key="1">
    <citation type="journal article" date="2016" name="PLoS Pathog.">
        <title>Biosynthesis of antibiotic leucinostatins in bio-control fungus Purpureocillium lilacinum and their inhibition on phytophthora revealed by genome mining.</title>
        <authorList>
            <person name="Wang G."/>
            <person name="Liu Z."/>
            <person name="Lin R."/>
            <person name="Li E."/>
            <person name="Mao Z."/>
            <person name="Ling J."/>
            <person name="Yang Y."/>
            <person name="Yin W.B."/>
            <person name="Xie B."/>
        </authorList>
    </citation>
    <scope>NUCLEOTIDE SEQUENCE [LARGE SCALE GENOMIC DNA]</scope>
    <source>
        <strain evidence="2">170</strain>
    </source>
</reference>
<dbReference type="GeneID" id="28857966"/>
<sequence>MPPRSLAMSPSMMPVISIPMAIISLSLSVPLSLPPPVRRLSFLLLRFIHGHLYTLPHDFLPHTIRVLLPQKPIYKRRSK</sequence>
<keyword evidence="1" id="KW-0732">Signal</keyword>
<comment type="caution">
    <text evidence="2">The sequence shown here is derived from an EMBL/GenBank/DDBJ whole genome shotgun (WGS) entry which is preliminary data.</text>
</comment>
<name>A0A179FGK7_METCM</name>
<dbReference type="KEGG" id="pchm:VFPPC_16219"/>
<evidence type="ECO:0000256" key="1">
    <source>
        <dbReference type="SAM" id="SignalP"/>
    </source>
</evidence>
<evidence type="ECO:0000313" key="2">
    <source>
        <dbReference type="EMBL" id="OAQ64478.2"/>
    </source>
</evidence>
<dbReference type="EMBL" id="LSBJ02000005">
    <property type="protein sequence ID" value="OAQ64478.2"/>
    <property type="molecule type" value="Genomic_DNA"/>
</dbReference>
<evidence type="ECO:0000313" key="3">
    <source>
        <dbReference type="Proteomes" id="UP000078397"/>
    </source>
</evidence>
<organism evidence="2 3">
    <name type="scientific">Pochonia chlamydosporia 170</name>
    <dbReference type="NCBI Taxonomy" id="1380566"/>
    <lineage>
        <taxon>Eukaryota</taxon>
        <taxon>Fungi</taxon>
        <taxon>Dikarya</taxon>
        <taxon>Ascomycota</taxon>
        <taxon>Pezizomycotina</taxon>
        <taxon>Sordariomycetes</taxon>
        <taxon>Hypocreomycetidae</taxon>
        <taxon>Hypocreales</taxon>
        <taxon>Clavicipitaceae</taxon>
        <taxon>Pochonia</taxon>
    </lineage>
</organism>
<keyword evidence="3" id="KW-1185">Reference proteome</keyword>
<feature type="chain" id="PRO_5012272209" description="Secreted protein" evidence="1">
    <location>
        <begin position="29"/>
        <end position="79"/>
    </location>
</feature>
<evidence type="ECO:0008006" key="4">
    <source>
        <dbReference type="Google" id="ProtNLM"/>
    </source>
</evidence>
<proteinExistence type="predicted"/>